<sequence length="113" mass="12611">MRTPYNPSHSAFETGCRGMQSLTTAMNILCSLWLWVSASPPSPTYSVGADAFCDIPDRTSLLLDVRIPQVPGATPVIVFRTHRLSSRLLKACHYGRRSLTVWELRVSENAVYI</sequence>
<dbReference type="Proteomes" id="UP000192578">
    <property type="component" value="Unassembled WGS sequence"/>
</dbReference>
<gene>
    <name evidence="2" type="ORF">BV898_19714</name>
</gene>
<accession>A0A9X6NJS3</accession>
<keyword evidence="3" id="KW-1185">Reference proteome</keyword>
<evidence type="ECO:0000313" key="3">
    <source>
        <dbReference type="Proteomes" id="UP000192578"/>
    </source>
</evidence>
<organism evidence="2 3">
    <name type="scientific">Hypsibius exemplaris</name>
    <name type="common">Freshwater tardigrade</name>
    <dbReference type="NCBI Taxonomy" id="2072580"/>
    <lineage>
        <taxon>Eukaryota</taxon>
        <taxon>Metazoa</taxon>
        <taxon>Ecdysozoa</taxon>
        <taxon>Tardigrada</taxon>
        <taxon>Eutardigrada</taxon>
        <taxon>Parachela</taxon>
        <taxon>Hypsibioidea</taxon>
        <taxon>Hypsibiidae</taxon>
        <taxon>Hypsibius</taxon>
    </lineage>
</organism>
<proteinExistence type="predicted"/>
<comment type="caution">
    <text evidence="2">The sequence shown here is derived from an EMBL/GenBank/DDBJ whole genome shotgun (WGS) entry which is preliminary data.</text>
</comment>
<dbReference type="EMBL" id="MTYJ01000669">
    <property type="protein sequence ID" value="OWA55330.1"/>
    <property type="molecule type" value="Genomic_DNA"/>
</dbReference>
<protein>
    <submittedName>
        <fullName evidence="2">Uncharacterized protein</fullName>
    </submittedName>
</protein>
<evidence type="ECO:0000256" key="1">
    <source>
        <dbReference type="SAM" id="SignalP"/>
    </source>
</evidence>
<feature type="chain" id="PRO_5040923278" evidence="1">
    <location>
        <begin position="39"/>
        <end position="113"/>
    </location>
</feature>
<evidence type="ECO:0000313" key="2">
    <source>
        <dbReference type="EMBL" id="OWA55330.1"/>
    </source>
</evidence>
<reference evidence="3" key="1">
    <citation type="submission" date="2017-01" db="EMBL/GenBank/DDBJ databases">
        <title>Comparative genomics of anhydrobiosis in the tardigrade Hypsibius dujardini.</title>
        <authorList>
            <person name="Yoshida Y."/>
            <person name="Koutsovoulos G."/>
            <person name="Laetsch D."/>
            <person name="Stevens L."/>
            <person name="Kumar S."/>
            <person name="Horikawa D."/>
            <person name="Ishino K."/>
            <person name="Komine S."/>
            <person name="Tomita M."/>
            <person name="Blaxter M."/>
            <person name="Arakawa K."/>
        </authorList>
    </citation>
    <scope>NUCLEOTIDE SEQUENCE [LARGE SCALE GENOMIC DNA]</scope>
    <source>
        <strain evidence="3">Z151</strain>
    </source>
</reference>
<dbReference type="AlphaFoldDB" id="A0A9X6NJS3"/>
<name>A0A9X6NJS3_HYPEX</name>
<keyword evidence="1" id="KW-0732">Signal</keyword>
<feature type="signal peptide" evidence="1">
    <location>
        <begin position="1"/>
        <end position="38"/>
    </location>
</feature>